<reference evidence="1 2" key="1">
    <citation type="submission" date="2024-10" db="EMBL/GenBank/DDBJ databases">
        <authorList>
            <person name="Yang X.-N."/>
        </authorList>
    </citation>
    <scope>NUCLEOTIDE SEQUENCE [LARGE SCALE GENOMIC DNA]</scope>
    <source>
        <strain evidence="1 2">CAU 1059</strain>
    </source>
</reference>
<evidence type="ECO:0000313" key="2">
    <source>
        <dbReference type="Proteomes" id="UP001607157"/>
    </source>
</evidence>
<dbReference type="SUPFAM" id="SSF55298">
    <property type="entry name" value="YjgF-like"/>
    <property type="match status" value="1"/>
</dbReference>
<dbReference type="InterPro" id="IPR035959">
    <property type="entry name" value="RutC-like_sf"/>
</dbReference>
<dbReference type="Proteomes" id="UP001607157">
    <property type="component" value="Unassembled WGS sequence"/>
</dbReference>
<dbReference type="Pfam" id="PF01042">
    <property type="entry name" value="Ribonuc_L-PSP"/>
    <property type="match status" value="1"/>
</dbReference>
<accession>A0ABW7I3Q8</accession>
<dbReference type="InterPro" id="IPR006175">
    <property type="entry name" value="YjgF/YER057c/UK114"/>
</dbReference>
<sequence>MSDITRSHTGPRMSQIVTHNGTVYLAGQVGNAGDSVSEQTKTCLANIDALLAEAGSDKTRILQTIIWMADMKDFAEMNAVWEDWIPEGQTPARATGEAKLATPDYLVEFIVTAAQK</sequence>
<dbReference type="CDD" id="cd06150">
    <property type="entry name" value="YjgF_YER057c_UK114_like_2"/>
    <property type="match status" value="1"/>
</dbReference>
<dbReference type="Gene3D" id="3.30.1330.40">
    <property type="entry name" value="RutC-like"/>
    <property type="match status" value="1"/>
</dbReference>
<dbReference type="PANTHER" id="PTHR47328:SF1">
    <property type="entry name" value="RUTC FAMILY PROTEIN YOAB"/>
    <property type="match status" value="1"/>
</dbReference>
<organism evidence="1 2">
    <name type="scientific">Roseovarius aquimarinus</name>
    <dbReference type="NCBI Taxonomy" id="1229156"/>
    <lineage>
        <taxon>Bacteria</taxon>
        <taxon>Pseudomonadati</taxon>
        <taxon>Pseudomonadota</taxon>
        <taxon>Alphaproteobacteria</taxon>
        <taxon>Rhodobacterales</taxon>
        <taxon>Roseobacteraceae</taxon>
        <taxon>Roseovarius</taxon>
    </lineage>
</organism>
<gene>
    <name evidence="1" type="ORF">ACGRVM_02790</name>
</gene>
<proteinExistence type="predicted"/>
<dbReference type="InterPro" id="IPR035709">
    <property type="entry name" value="YoaB-like"/>
</dbReference>
<dbReference type="RefSeq" id="WP_377168923.1">
    <property type="nucleotide sequence ID" value="NZ_JBHTJC010000001.1"/>
</dbReference>
<dbReference type="EMBL" id="JBIHMM010000001">
    <property type="protein sequence ID" value="MFH0252802.1"/>
    <property type="molecule type" value="Genomic_DNA"/>
</dbReference>
<comment type="caution">
    <text evidence="1">The sequence shown here is derived from an EMBL/GenBank/DDBJ whole genome shotgun (WGS) entry which is preliminary data.</text>
</comment>
<keyword evidence="2" id="KW-1185">Reference proteome</keyword>
<name>A0ABW7I3Q8_9RHOB</name>
<dbReference type="PANTHER" id="PTHR47328">
    <property type="match status" value="1"/>
</dbReference>
<protein>
    <submittedName>
        <fullName evidence="1">RidA family protein</fullName>
    </submittedName>
</protein>
<evidence type="ECO:0000313" key="1">
    <source>
        <dbReference type="EMBL" id="MFH0252802.1"/>
    </source>
</evidence>